<dbReference type="GeneID" id="37158254"/>
<keyword evidence="1" id="KW-0812">Transmembrane</keyword>
<evidence type="ECO:0000313" key="3">
    <source>
        <dbReference type="Proteomes" id="UP000249526"/>
    </source>
</evidence>
<gene>
    <name evidence="2" type="ORF">BO85DRAFT_241889</name>
</gene>
<name>A0A8G1QQD2_9EURO</name>
<feature type="transmembrane region" description="Helical" evidence="1">
    <location>
        <begin position="43"/>
        <end position="70"/>
    </location>
</feature>
<evidence type="ECO:0000313" key="2">
    <source>
        <dbReference type="EMBL" id="RAH51669.1"/>
    </source>
</evidence>
<evidence type="ECO:0000256" key="1">
    <source>
        <dbReference type="SAM" id="Phobius"/>
    </source>
</evidence>
<accession>A0A8G1QQD2</accession>
<organism evidence="2 3">
    <name type="scientific">Aspergillus piperis CBS 112811</name>
    <dbReference type="NCBI Taxonomy" id="1448313"/>
    <lineage>
        <taxon>Eukaryota</taxon>
        <taxon>Fungi</taxon>
        <taxon>Dikarya</taxon>
        <taxon>Ascomycota</taxon>
        <taxon>Pezizomycotina</taxon>
        <taxon>Eurotiomycetes</taxon>
        <taxon>Eurotiomycetidae</taxon>
        <taxon>Eurotiales</taxon>
        <taxon>Aspergillaceae</taxon>
        <taxon>Aspergillus</taxon>
        <taxon>Aspergillus subgen. Circumdati</taxon>
    </lineage>
</organism>
<keyword evidence="1" id="KW-0472">Membrane</keyword>
<proteinExistence type="predicted"/>
<sequence>MQKTLNYDLPHSPITTPPSVRHHLACGSFVGLRIETVRFWSGIYLSFFSFALGRLVGLVPVHGICVCFGWDSGPKKKKRKKKTGY</sequence>
<dbReference type="Proteomes" id="UP000249526">
    <property type="component" value="Unassembled WGS sequence"/>
</dbReference>
<dbReference type="RefSeq" id="XP_025509591.1">
    <property type="nucleotide sequence ID" value="XM_025654852.1"/>
</dbReference>
<keyword evidence="3" id="KW-1185">Reference proteome</keyword>
<keyword evidence="1" id="KW-1133">Transmembrane helix</keyword>
<dbReference type="AlphaFoldDB" id="A0A8G1QQD2"/>
<protein>
    <submittedName>
        <fullName evidence="2">Uncharacterized protein</fullName>
    </submittedName>
</protein>
<dbReference type="EMBL" id="KZ825097">
    <property type="protein sequence ID" value="RAH51669.1"/>
    <property type="molecule type" value="Genomic_DNA"/>
</dbReference>
<reference evidence="2 3" key="1">
    <citation type="submission" date="2018-02" db="EMBL/GenBank/DDBJ databases">
        <title>The genomes of Aspergillus section Nigri reveals drivers in fungal speciation.</title>
        <authorList>
            <consortium name="DOE Joint Genome Institute"/>
            <person name="Vesth T.C."/>
            <person name="Nybo J."/>
            <person name="Theobald S."/>
            <person name="Brandl J."/>
            <person name="Frisvad J.C."/>
            <person name="Nielsen K.F."/>
            <person name="Lyhne E.K."/>
            <person name="Kogle M.E."/>
            <person name="Kuo A."/>
            <person name="Riley R."/>
            <person name="Clum A."/>
            <person name="Nolan M."/>
            <person name="Lipzen A."/>
            <person name="Salamov A."/>
            <person name="Henrissat B."/>
            <person name="Wiebenga A."/>
            <person name="De vries R.P."/>
            <person name="Grigoriev I.V."/>
            <person name="Mortensen U.H."/>
            <person name="Andersen M.R."/>
            <person name="Baker S.E."/>
        </authorList>
    </citation>
    <scope>NUCLEOTIDE SEQUENCE [LARGE SCALE GENOMIC DNA]</scope>
    <source>
        <strain evidence="2 3">CBS 112811</strain>
    </source>
</reference>